<evidence type="ECO:0000256" key="3">
    <source>
        <dbReference type="SAM" id="SignalP"/>
    </source>
</evidence>
<dbReference type="Pfam" id="PF10282">
    <property type="entry name" value="Lactonase"/>
    <property type="match status" value="1"/>
</dbReference>
<proteinExistence type="inferred from homology"/>
<evidence type="ECO:0000313" key="4">
    <source>
        <dbReference type="EMBL" id="PPK85716.1"/>
    </source>
</evidence>
<feature type="chain" id="PRO_5015640365" evidence="3">
    <location>
        <begin position="25"/>
        <end position="372"/>
    </location>
</feature>
<keyword evidence="2" id="KW-0119">Carbohydrate metabolism</keyword>
<dbReference type="Proteomes" id="UP000237662">
    <property type="component" value="Unassembled WGS sequence"/>
</dbReference>
<sequence>MRTCFFLILPLVIFMACAQQPAPAAEPAANANVPVTFLLGTYDDAGVHEPGIYRFGLEEDGSLTNQGRVAEASNPSFIAYNNDRSILVSVEQLNGEPGRVVSFAAEGDSLILQNRQTAGGEGSCHVNVSEDGYVTVANYTAGNLELLRLGTDGNLSEPLDLADHRQRGAEEPHAHSSYFINDGREVLAVDLGTDEVWYYRIDDASGELIPADPAVIPMEDGAGPRHLTIHPNGKWIYVINELNSTVTQVSRQGEHMQVVESWSTLPEAFTGESFCADIHVSSDGRFVYGSNRGHNSIVVFEVDEDSGALTPLEYESVAGDWPRNFALSPQEDFLLVANQRSKNITTLSRNKETGMLDFVTSTTAPIPVCILF</sequence>
<dbReference type="AlphaFoldDB" id="A0A2S6I3F8"/>
<keyword evidence="3" id="KW-0732">Signal</keyword>
<dbReference type="GO" id="GO:0017057">
    <property type="term" value="F:6-phosphogluconolactonase activity"/>
    <property type="evidence" value="ECO:0007669"/>
    <property type="project" value="TreeGrafter"/>
</dbReference>
<dbReference type="RefSeq" id="WP_170067695.1">
    <property type="nucleotide sequence ID" value="NZ_PTJC01000006.1"/>
</dbReference>
<dbReference type="InterPro" id="IPR050282">
    <property type="entry name" value="Cycloisomerase_2"/>
</dbReference>
<reference evidence="4 5" key="1">
    <citation type="submission" date="2018-02" db="EMBL/GenBank/DDBJ databases">
        <title>Genomic Encyclopedia of Archaeal and Bacterial Type Strains, Phase II (KMG-II): from individual species to whole genera.</title>
        <authorList>
            <person name="Goeker M."/>
        </authorList>
    </citation>
    <scope>NUCLEOTIDE SEQUENCE [LARGE SCALE GENOMIC DNA]</scope>
    <source>
        <strain evidence="4 5">DSM 29526</strain>
    </source>
</reference>
<protein>
    <submittedName>
        <fullName evidence="4">6-phosphogluconolactonase</fullName>
    </submittedName>
</protein>
<dbReference type="PROSITE" id="PS51257">
    <property type="entry name" value="PROKAR_LIPOPROTEIN"/>
    <property type="match status" value="1"/>
</dbReference>
<gene>
    <name evidence="4" type="ORF">CLV84_2620</name>
</gene>
<dbReference type="InterPro" id="IPR011048">
    <property type="entry name" value="Haem_d1_sf"/>
</dbReference>
<accession>A0A2S6I3F8</accession>
<evidence type="ECO:0000256" key="2">
    <source>
        <dbReference type="ARBA" id="ARBA00022526"/>
    </source>
</evidence>
<dbReference type="GO" id="GO:0006006">
    <property type="term" value="P:glucose metabolic process"/>
    <property type="evidence" value="ECO:0007669"/>
    <property type="project" value="UniProtKB-KW"/>
</dbReference>
<evidence type="ECO:0000313" key="5">
    <source>
        <dbReference type="Proteomes" id="UP000237662"/>
    </source>
</evidence>
<dbReference type="PANTHER" id="PTHR30344">
    <property type="entry name" value="6-PHOSPHOGLUCONOLACTONASE-RELATED"/>
    <property type="match status" value="1"/>
</dbReference>
<dbReference type="InterPro" id="IPR019405">
    <property type="entry name" value="Lactonase_7-beta_prop"/>
</dbReference>
<dbReference type="Gene3D" id="2.130.10.10">
    <property type="entry name" value="YVTN repeat-like/Quinoprotein amine dehydrogenase"/>
    <property type="match status" value="1"/>
</dbReference>
<comment type="similarity">
    <text evidence="1">Belongs to the cycloisomerase 2 family.</text>
</comment>
<dbReference type="PANTHER" id="PTHR30344:SF1">
    <property type="entry name" value="6-PHOSPHOGLUCONOLACTONASE"/>
    <property type="match status" value="1"/>
</dbReference>
<evidence type="ECO:0000256" key="1">
    <source>
        <dbReference type="ARBA" id="ARBA00005564"/>
    </source>
</evidence>
<dbReference type="SUPFAM" id="SSF51004">
    <property type="entry name" value="C-terminal (heme d1) domain of cytochrome cd1-nitrite reductase"/>
    <property type="match status" value="1"/>
</dbReference>
<organism evidence="4 5">
    <name type="scientific">Neolewinella xylanilytica</name>
    <dbReference type="NCBI Taxonomy" id="1514080"/>
    <lineage>
        <taxon>Bacteria</taxon>
        <taxon>Pseudomonadati</taxon>
        <taxon>Bacteroidota</taxon>
        <taxon>Saprospiria</taxon>
        <taxon>Saprospirales</taxon>
        <taxon>Lewinellaceae</taxon>
        <taxon>Neolewinella</taxon>
    </lineage>
</organism>
<comment type="caution">
    <text evidence="4">The sequence shown here is derived from an EMBL/GenBank/DDBJ whole genome shotgun (WGS) entry which is preliminary data.</text>
</comment>
<dbReference type="InterPro" id="IPR015943">
    <property type="entry name" value="WD40/YVTN_repeat-like_dom_sf"/>
</dbReference>
<keyword evidence="5" id="KW-1185">Reference proteome</keyword>
<name>A0A2S6I3F8_9BACT</name>
<keyword evidence="2" id="KW-0313">Glucose metabolism</keyword>
<dbReference type="EMBL" id="PTJC01000006">
    <property type="protein sequence ID" value="PPK85716.1"/>
    <property type="molecule type" value="Genomic_DNA"/>
</dbReference>
<feature type="signal peptide" evidence="3">
    <location>
        <begin position="1"/>
        <end position="24"/>
    </location>
</feature>